<dbReference type="InterPro" id="IPR011251">
    <property type="entry name" value="Luciferase-like_dom"/>
</dbReference>
<comment type="similarity">
    <text evidence="1">To bacterial alkanal monooxygenase alpha and beta chains.</text>
</comment>
<feature type="domain" description="Luciferase-like" evidence="2">
    <location>
        <begin position="7"/>
        <end position="302"/>
    </location>
</feature>
<dbReference type="InterPro" id="IPR019949">
    <property type="entry name" value="CmoO-like"/>
</dbReference>
<dbReference type="Proteomes" id="UP000615455">
    <property type="component" value="Unassembled WGS sequence"/>
</dbReference>
<organism evidence="3 4">
    <name type="scientific">Paenibacillus marchantiophytorum</name>
    <dbReference type="NCBI Taxonomy" id="1619310"/>
    <lineage>
        <taxon>Bacteria</taxon>
        <taxon>Bacillati</taxon>
        <taxon>Bacillota</taxon>
        <taxon>Bacilli</taxon>
        <taxon>Bacillales</taxon>
        <taxon>Paenibacillaceae</taxon>
        <taxon>Paenibacillus</taxon>
    </lineage>
</organism>
<sequence length="337" mass="36879">MGIRLSILDQSPIAEHQTSEDAFQQTIELVKQAEALGYHRFWVSEHHDSETVVGSSPEVLISYLLAQTHCIRIGSGGVMLQHYSPYKVAENFNVLASLAPGRVDLGIGRAPGGLPRSTQALQQEFTGQGPTLAEKIGLLNQYIHHSLDENHEFYGVKAAPQPDEPAQLFLLGGGGTSTELAASLGIPYVFAQFITGDESIIERSFTSYREHFSADAVAKPQALLAVSVIISDTDEEAEALAAGIVNTKVHLASGRSVTVKTAEQAEEFGKQSGEPYTIEEKQANIIHGSKETVRKKLLHLQEKYELDEVIITVAMKEFKERLRAIVLLQEAFSEQTV</sequence>
<keyword evidence="4" id="KW-1185">Reference proteome</keyword>
<evidence type="ECO:0000313" key="3">
    <source>
        <dbReference type="EMBL" id="GGI43732.1"/>
    </source>
</evidence>
<dbReference type="InterPro" id="IPR050766">
    <property type="entry name" value="Bact_Lucif_Oxidored"/>
</dbReference>
<name>A0ABQ2BQL3_9BACL</name>
<dbReference type="InterPro" id="IPR036661">
    <property type="entry name" value="Luciferase-like_sf"/>
</dbReference>
<reference evidence="4" key="1">
    <citation type="journal article" date="2019" name="Int. J. Syst. Evol. Microbiol.">
        <title>The Global Catalogue of Microorganisms (GCM) 10K type strain sequencing project: providing services to taxonomists for standard genome sequencing and annotation.</title>
        <authorList>
            <consortium name="The Broad Institute Genomics Platform"/>
            <consortium name="The Broad Institute Genome Sequencing Center for Infectious Disease"/>
            <person name="Wu L."/>
            <person name="Ma J."/>
        </authorList>
    </citation>
    <scope>NUCLEOTIDE SEQUENCE [LARGE SCALE GENOMIC DNA]</scope>
    <source>
        <strain evidence="4">CGMCC 1.15043</strain>
    </source>
</reference>
<gene>
    <name evidence="3" type="ORF">GCM10008018_03590</name>
</gene>
<dbReference type="EMBL" id="BMHE01000001">
    <property type="protein sequence ID" value="GGI43732.1"/>
    <property type="molecule type" value="Genomic_DNA"/>
</dbReference>
<dbReference type="PANTHER" id="PTHR30137">
    <property type="entry name" value="LUCIFERASE-LIKE MONOOXYGENASE"/>
    <property type="match status" value="1"/>
</dbReference>
<evidence type="ECO:0000313" key="4">
    <source>
        <dbReference type="Proteomes" id="UP000615455"/>
    </source>
</evidence>
<accession>A0ABQ2BQL3</accession>
<dbReference type="Pfam" id="PF00296">
    <property type="entry name" value="Bac_luciferase"/>
    <property type="match status" value="1"/>
</dbReference>
<comment type="caution">
    <text evidence="3">The sequence shown here is derived from an EMBL/GenBank/DDBJ whole genome shotgun (WGS) entry which is preliminary data.</text>
</comment>
<evidence type="ECO:0000259" key="2">
    <source>
        <dbReference type="Pfam" id="PF00296"/>
    </source>
</evidence>
<dbReference type="NCBIfam" id="TIGR03558">
    <property type="entry name" value="oxido_grp_1"/>
    <property type="match status" value="1"/>
</dbReference>
<dbReference type="SUPFAM" id="SSF51679">
    <property type="entry name" value="Bacterial luciferase-like"/>
    <property type="match status" value="1"/>
</dbReference>
<dbReference type="Gene3D" id="3.20.20.30">
    <property type="entry name" value="Luciferase-like domain"/>
    <property type="match status" value="1"/>
</dbReference>
<protein>
    <submittedName>
        <fullName evidence="3">Alkane 1-monooxygenase</fullName>
    </submittedName>
</protein>
<dbReference type="RefSeq" id="WP_189006698.1">
    <property type="nucleotide sequence ID" value="NZ_BMHE01000001.1"/>
</dbReference>
<proteinExistence type="predicted"/>
<dbReference type="PANTHER" id="PTHR30137:SF19">
    <property type="entry name" value="LUCIFERASE-LIKE MONOOXYGENASE"/>
    <property type="match status" value="1"/>
</dbReference>
<evidence type="ECO:0000256" key="1">
    <source>
        <dbReference type="ARBA" id="ARBA00007789"/>
    </source>
</evidence>